<proteinExistence type="predicted"/>
<dbReference type="SMART" id="SM01101">
    <property type="entry name" value="CRISPR_assoc"/>
    <property type="match status" value="1"/>
</dbReference>
<dbReference type="Gene3D" id="3.30.70.1210">
    <property type="entry name" value="Crispr-associated protein, domain 2"/>
    <property type="match status" value="1"/>
</dbReference>
<evidence type="ECO:0000313" key="2">
    <source>
        <dbReference type="Proteomes" id="UP000638570"/>
    </source>
</evidence>
<dbReference type="EMBL" id="JAERTZ010000011">
    <property type="protein sequence ID" value="MBL1376435.1"/>
    <property type="molecule type" value="Genomic_DNA"/>
</dbReference>
<evidence type="ECO:0000313" key="1">
    <source>
        <dbReference type="EMBL" id="MBL1376435.1"/>
    </source>
</evidence>
<organism evidence="1 2">
    <name type="scientific">Zobellella iuensis</name>
    <dbReference type="NCBI Taxonomy" id="2803811"/>
    <lineage>
        <taxon>Bacteria</taxon>
        <taxon>Pseudomonadati</taxon>
        <taxon>Pseudomonadota</taxon>
        <taxon>Gammaproteobacteria</taxon>
        <taxon>Aeromonadales</taxon>
        <taxon>Aeromonadaceae</taxon>
        <taxon>Zobellella</taxon>
    </lineage>
</organism>
<dbReference type="InterPro" id="IPR010179">
    <property type="entry name" value="CRISPR-assoc_prot_Cse3"/>
</dbReference>
<dbReference type="SUPFAM" id="SSF117987">
    <property type="entry name" value="CRISPR-associated protein"/>
    <property type="match status" value="3"/>
</dbReference>
<comment type="caution">
    <text evidence="1">The sequence shown here is derived from an EMBL/GenBank/DDBJ whole genome shotgun (WGS) entry which is preliminary data.</text>
</comment>
<dbReference type="NCBIfam" id="TIGR01907">
    <property type="entry name" value="casE_Cse3"/>
    <property type="match status" value="2"/>
</dbReference>
<dbReference type="Gene3D" id="3.30.70.1200">
    <property type="entry name" value="Crispr-associated protein, domain 1"/>
    <property type="match status" value="1"/>
</dbReference>
<accession>A0ABS1QNJ3</accession>
<reference evidence="2" key="1">
    <citation type="submission" date="2021-01" db="EMBL/GenBank/DDBJ databases">
        <title>Genome public.</title>
        <authorList>
            <person name="Liu C."/>
            <person name="Sun Q."/>
        </authorList>
    </citation>
    <scope>NUCLEOTIDE SEQUENCE [LARGE SCALE GENOMIC DNA]</scope>
    <source>
        <strain evidence="2">CGMCC 1.18722</strain>
    </source>
</reference>
<dbReference type="Pfam" id="PF08798">
    <property type="entry name" value="CRISPR_assoc"/>
    <property type="match status" value="1"/>
</dbReference>
<dbReference type="Proteomes" id="UP000638570">
    <property type="component" value="Unassembled WGS sequence"/>
</dbReference>
<sequence>MYLSRITLGNSQAARAELVKAMGKGVYGHHQLLWHLFTSEKKRGFLFRHEQSDGRLAPSGEPLFYVLSKEKPDNTEQLFQVESRSFSPQLKPGDELGFQLRVNPTVCRQGKRHDVLMDAQQHWLFKEAKQLSLSAVGTKKQLKHQLLDLASDEDINRWKTVIEGGGYRGELASRLGRQVTIDLALKTISEQALLAWWQQRSRQMGIRCLENDDRLQADGYMQHDIKGKQAGAMFSSVNLCGTLVVDEPDVFLASLYQGVGRAKAFGCGLMMIRRV</sequence>
<dbReference type="RefSeq" id="WP_202082396.1">
    <property type="nucleotide sequence ID" value="NZ_JAERTZ010000011.1"/>
</dbReference>
<name>A0ABS1QNJ3_9GAMM</name>
<keyword evidence="2" id="KW-1185">Reference proteome</keyword>
<protein>
    <submittedName>
        <fullName evidence="1">Type I-E CRISPR-associated protein Cas6/Cse3/CasE</fullName>
    </submittedName>
</protein>
<dbReference type="CDD" id="cd09727">
    <property type="entry name" value="Cas6_I-E"/>
    <property type="match status" value="1"/>
</dbReference>
<gene>
    <name evidence="1" type="primary">cas6e</name>
    <name evidence="1" type="ORF">JKV55_03675</name>
</gene>